<accession>A0AAD7SFG8</accession>
<keyword evidence="2" id="KW-1185">Reference proteome</keyword>
<proteinExistence type="predicted"/>
<sequence>MHARRTVVGGLTGQSAQMTSWMHTSQASTETALLAVTEALHTARADSPSSVLILLDLSAAFDTVNHQILLSTLEVLGVSLQQ</sequence>
<name>A0AAD7SFG8_9TELE</name>
<dbReference type="AlphaFoldDB" id="A0AAD7SFG8"/>
<evidence type="ECO:0000313" key="1">
    <source>
        <dbReference type="EMBL" id="KAJ8401589.1"/>
    </source>
</evidence>
<reference evidence="1" key="1">
    <citation type="journal article" date="2023" name="Science">
        <title>Genome structures resolve the early diversification of teleost fishes.</title>
        <authorList>
            <person name="Parey E."/>
            <person name="Louis A."/>
            <person name="Montfort J."/>
            <person name="Bouchez O."/>
            <person name="Roques C."/>
            <person name="Iampietro C."/>
            <person name="Lluch J."/>
            <person name="Castinel A."/>
            <person name="Donnadieu C."/>
            <person name="Desvignes T."/>
            <person name="Floi Bucao C."/>
            <person name="Jouanno E."/>
            <person name="Wen M."/>
            <person name="Mejri S."/>
            <person name="Dirks R."/>
            <person name="Jansen H."/>
            <person name="Henkel C."/>
            <person name="Chen W.J."/>
            <person name="Zahm M."/>
            <person name="Cabau C."/>
            <person name="Klopp C."/>
            <person name="Thompson A.W."/>
            <person name="Robinson-Rechavi M."/>
            <person name="Braasch I."/>
            <person name="Lecointre G."/>
            <person name="Bobe J."/>
            <person name="Postlethwait J.H."/>
            <person name="Berthelot C."/>
            <person name="Roest Crollius H."/>
            <person name="Guiguen Y."/>
        </authorList>
    </citation>
    <scope>NUCLEOTIDE SEQUENCE</scope>
    <source>
        <strain evidence="1">NC1722</strain>
    </source>
</reference>
<comment type="caution">
    <text evidence="1">The sequence shown here is derived from an EMBL/GenBank/DDBJ whole genome shotgun (WGS) entry which is preliminary data.</text>
</comment>
<evidence type="ECO:0008006" key="3">
    <source>
        <dbReference type="Google" id="ProtNLM"/>
    </source>
</evidence>
<protein>
    <recommendedName>
        <fullName evidence="3">Reverse transcriptase domain-containing protein</fullName>
    </recommendedName>
</protein>
<dbReference type="Proteomes" id="UP001221898">
    <property type="component" value="Unassembled WGS sequence"/>
</dbReference>
<dbReference type="EMBL" id="JAINUG010000069">
    <property type="protein sequence ID" value="KAJ8401589.1"/>
    <property type="molecule type" value="Genomic_DNA"/>
</dbReference>
<evidence type="ECO:0000313" key="2">
    <source>
        <dbReference type="Proteomes" id="UP001221898"/>
    </source>
</evidence>
<gene>
    <name evidence="1" type="ORF">AAFF_G00379060</name>
</gene>
<organism evidence="1 2">
    <name type="scientific">Aldrovandia affinis</name>
    <dbReference type="NCBI Taxonomy" id="143900"/>
    <lineage>
        <taxon>Eukaryota</taxon>
        <taxon>Metazoa</taxon>
        <taxon>Chordata</taxon>
        <taxon>Craniata</taxon>
        <taxon>Vertebrata</taxon>
        <taxon>Euteleostomi</taxon>
        <taxon>Actinopterygii</taxon>
        <taxon>Neopterygii</taxon>
        <taxon>Teleostei</taxon>
        <taxon>Notacanthiformes</taxon>
        <taxon>Halosauridae</taxon>
        <taxon>Aldrovandia</taxon>
    </lineage>
</organism>